<feature type="region of interest" description="Disordered" evidence="2">
    <location>
        <begin position="186"/>
        <end position="219"/>
    </location>
</feature>
<evidence type="ECO:0000256" key="1">
    <source>
        <dbReference type="SAM" id="Coils"/>
    </source>
</evidence>
<sequence>MIEVFSDGSEDAEVREIIRPRKRNSFQMSMSPRVMMTHLDLSSATLASLRSTPEATEVAPTPAPRKTSETLGEPETAARKRTAPTPSPRISVAPEMLAPAASPLAEDVGNTSPLACEANPLPPANVPQDQARLYERLAEKLEELNKRLERSEAENAILRAELELYRTGICTVVQLEDSVAGVCLGSQATTKSGPSNRTLRRQAQRERALARQSQGPAQQRLLKLQEQLQREIAEEQGKKQQQQSYRDAMVSGWQVVEKQQKAQPSAAPQQRQRPQPLAAIQRPAQTDRPATRRRPDAILVVPAAGVSFAQMYRPVRTCPALQDVQQHIRIGKRTPKGNLRMQLARDADSEALCRRIQAALGELGTVKVLTEMAEGVLKNEDSLTEEETSREALRGALAKEPAVASIKMWERADATKRARVRLPRVEADAILSRSHLLIDYSSCQLEKAPGWKRQSAVASGVWRGGIWRLTASDQIAENAVSAAELLAIGRPTAAVRLAASGVEDHTALQRTVAEGDM</sequence>
<protein>
    <submittedName>
        <fullName evidence="3">Uncharacterized protein</fullName>
    </submittedName>
</protein>
<dbReference type="VEuPathDB" id="VectorBase:AFUN2_002362"/>
<proteinExistence type="predicted"/>
<reference evidence="3" key="1">
    <citation type="submission" date="2020-05" db="UniProtKB">
        <authorList>
            <consortium name="EnsemblMetazoa"/>
        </authorList>
    </citation>
    <scope>IDENTIFICATION</scope>
    <source>
        <strain evidence="3">FUMOZ</strain>
    </source>
</reference>
<dbReference type="VEuPathDB" id="VectorBase:AFUN007031"/>
<dbReference type="STRING" id="62324.A0A182RLB3"/>
<accession>A0A182RLB3</accession>
<dbReference type="EnsemblMetazoa" id="AFUN007031-RA">
    <property type="protein sequence ID" value="AFUN007031-PA"/>
    <property type="gene ID" value="AFUN007031"/>
</dbReference>
<name>A0A182RLB3_ANOFN</name>
<evidence type="ECO:0000256" key="2">
    <source>
        <dbReference type="SAM" id="MobiDB-lite"/>
    </source>
</evidence>
<organism evidence="3">
    <name type="scientific">Anopheles funestus</name>
    <name type="common">African malaria mosquito</name>
    <dbReference type="NCBI Taxonomy" id="62324"/>
    <lineage>
        <taxon>Eukaryota</taxon>
        <taxon>Metazoa</taxon>
        <taxon>Ecdysozoa</taxon>
        <taxon>Arthropoda</taxon>
        <taxon>Hexapoda</taxon>
        <taxon>Insecta</taxon>
        <taxon>Pterygota</taxon>
        <taxon>Neoptera</taxon>
        <taxon>Endopterygota</taxon>
        <taxon>Diptera</taxon>
        <taxon>Nematocera</taxon>
        <taxon>Culicoidea</taxon>
        <taxon>Culicidae</taxon>
        <taxon>Anophelinae</taxon>
        <taxon>Anopheles</taxon>
    </lineage>
</organism>
<feature type="coiled-coil region" evidence="1">
    <location>
        <begin position="131"/>
        <end position="161"/>
    </location>
</feature>
<feature type="compositionally biased region" description="Low complexity" evidence="2">
    <location>
        <begin position="50"/>
        <end position="60"/>
    </location>
</feature>
<feature type="region of interest" description="Disordered" evidence="2">
    <location>
        <begin position="50"/>
        <end position="92"/>
    </location>
</feature>
<keyword evidence="1" id="KW-0175">Coiled coil</keyword>
<dbReference type="AlphaFoldDB" id="A0A182RLB3"/>
<feature type="region of interest" description="Disordered" evidence="2">
    <location>
        <begin position="106"/>
        <end position="126"/>
    </location>
</feature>
<feature type="region of interest" description="Disordered" evidence="2">
    <location>
        <begin position="257"/>
        <end position="292"/>
    </location>
</feature>
<feature type="compositionally biased region" description="Low complexity" evidence="2">
    <location>
        <begin position="261"/>
        <end position="284"/>
    </location>
</feature>
<feature type="compositionally biased region" description="Polar residues" evidence="2">
    <location>
        <begin position="186"/>
        <end position="196"/>
    </location>
</feature>
<evidence type="ECO:0000313" key="3">
    <source>
        <dbReference type="EnsemblMetazoa" id="AFUN007031-PA"/>
    </source>
</evidence>